<dbReference type="InterPro" id="IPR029044">
    <property type="entry name" value="Nucleotide-diphossugar_trans"/>
</dbReference>
<organism evidence="2 3">
    <name type="scientific">Maribacter orientalis</name>
    <dbReference type="NCBI Taxonomy" id="228957"/>
    <lineage>
        <taxon>Bacteria</taxon>
        <taxon>Pseudomonadati</taxon>
        <taxon>Bacteroidota</taxon>
        <taxon>Flavobacteriia</taxon>
        <taxon>Flavobacteriales</taxon>
        <taxon>Flavobacteriaceae</taxon>
        <taxon>Maribacter</taxon>
    </lineage>
</organism>
<dbReference type="AlphaFoldDB" id="A0A1H7SUJ8"/>
<dbReference type="Proteomes" id="UP000198990">
    <property type="component" value="Unassembled WGS sequence"/>
</dbReference>
<evidence type="ECO:0000313" key="2">
    <source>
        <dbReference type="EMBL" id="SEL76253.1"/>
    </source>
</evidence>
<accession>A0A1H7SUJ8</accession>
<dbReference type="PANTHER" id="PTHR22916">
    <property type="entry name" value="GLYCOSYLTRANSFERASE"/>
    <property type="match status" value="1"/>
</dbReference>
<evidence type="ECO:0000259" key="1">
    <source>
        <dbReference type="Pfam" id="PF00535"/>
    </source>
</evidence>
<evidence type="ECO:0000313" key="3">
    <source>
        <dbReference type="Proteomes" id="UP000198990"/>
    </source>
</evidence>
<dbReference type="Gene3D" id="3.90.550.10">
    <property type="entry name" value="Spore Coat Polysaccharide Biosynthesis Protein SpsA, Chain A"/>
    <property type="match status" value="1"/>
</dbReference>
<dbReference type="EMBL" id="FNZN01000005">
    <property type="protein sequence ID" value="SEL76253.1"/>
    <property type="molecule type" value="Genomic_DNA"/>
</dbReference>
<keyword evidence="2" id="KW-0808">Transferase</keyword>
<dbReference type="InterPro" id="IPR001173">
    <property type="entry name" value="Glyco_trans_2-like"/>
</dbReference>
<dbReference type="Gene3D" id="3.40.50.720">
    <property type="entry name" value="NAD(P)-binding Rossmann-like Domain"/>
    <property type="match status" value="1"/>
</dbReference>
<dbReference type="CDD" id="cd00761">
    <property type="entry name" value="Glyco_tranf_GTA_type"/>
    <property type="match status" value="1"/>
</dbReference>
<feature type="domain" description="Glycosyltransferase 2-like" evidence="1">
    <location>
        <begin position="7"/>
        <end position="172"/>
    </location>
</feature>
<sequence>MANSLVSILIPFKNVEEYFEECLESIRSQTYQNWEVIAINDHSDDNSLAIAERFSKLDNRFKIFTNTESGIITALRNAYGHSRGEFITRMDADDHMNQDRINTMLASLKEKGKGSLAIGQVKYFAKDGINDGYDRYAKWLNQLTAGGTNFEEIYKECVIPSPCWMVHRTDLDACGAFLPDRYPEDYDLAFRFYEKGLTCIPCNKTLHYWRDYDTRTSRTSEHYAQNYFLEIKLHYFLKLECNTNKTLVVWGAGKKGKTIAKSLTENNIHFIWVCDNPKKIGKDIYGIKLIHYSKLKTIENPQSIITVSNEQEQMSIKSFFTDLKQKSAKDYFFFC</sequence>
<keyword evidence="3" id="KW-1185">Reference proteome</keyword>
<proteinExistence type="predicted"/>
<dbReference type="STRING" id="228957.SAMN04488008_105128"/>
<dbReference type="OrthoDB" id="597270at2"/>
<dbReference type="SUPFAM" id="SSF53448">
    <property type="entry name" value="Nucleotide-diphospho-sugar transferases"/>
    <property type="match status" value="1"/>
</dbReference>
<name>A0A1H7SUJ8_9FLAO</name>
<reference evidence="3" key="1">
    <citation type="submission" date="2016-10" db="EMBL/GenBank/DDBJ databases">
        <authorList>
            <person name="Varghese N."/>
            <person name="Submissions S."/>
        </authorList>
    </citation>
    <scope>NUCLEOTIDE SEQUENCE [LARGE SCALE GENOMIC DNA]</scope>
    <source>
        <strain evidence="3">DSM 16471</strain>
    </source>
</reference>
<dbReference type="RefSeq" id="WP_091624782.1">
    <property type="nucleotide sequence ID" value="NZ_FNZN01000005.1"/>
</dbReference>
<dbReference type="GO" id="GO:0008417">
    <property type="term" value="F:fucosyltransferase activity"/>
    <property type="evidence" value="ECO:0007669"/>
    <property type="project" value="TreeGrafter"/>
</dbReference>
<dbReference type="PANTHER" id="PTHR22916:SF69">
    <property type="entry name" value="BIFUNCTIONAL GLYCOSYLTRANSFERASE PGTA"/>
    <property type="match status" value="1"/>
</dbReference>
<gene>
    <name evidence="2" type="ORF">SAMN04488008_105128</name>
</gene>
<protein>
    <submittedName>
        <fullName evidence="2">Glycosyl transferase family 2</fullName>
    </submittedName>
</protein>
<dbReference type="Pfam" id="PF00535">
    <property type="entry name" value="Glycos_transf_2"/>
    <property type="match status" value="1"/>
</dbReference>